<dbReference type="PRINTS" id="PR00344">
    <property type="entry name" value="BCTRLSENSOR"/>
</dbReference>
<dbReference type="PROSITE" id="PS50112">
    <property type="entry name" value="PAS"/>
    <property type="match status" value="1"/>
</dbReference>
<dbReference type="PROSITE" id="PS50109">
    <property type="entry name" value="HIS_KIN"/>
    <property type="match status" value="1"/>
</dbReference>
<feature type="domain" description="Response regulatory" evidence="10">
    <location>
        <begin position="820"/>
        <end position="936"/>
    </location>
</feature>
<keyword evidence="7 8" id="KW-0472">Membrane</keyword>
<evidence type="ECO:0000313" key="13">
    <source>
        <dbReference type="EMBL" id="KKO03254.1"/>
    </source>
</evidence>
<dbReference type="Pfam" id="PF13426">
    <property type="entry name" value="PAS_9"/>
    <property type="match status" value="1"/>
</dbReference>
<comment type="catalytic activity">
    <reaction evidence="1">
        <text>ATP + protein L-histidine = ADP + protein N-phospho-L-histidine.</text>
        <dbReference type="EC" id="2.7.13.3"/>
    </reaction>
</comment>
<feature type="domain" description="PAC" evidence="12">
    <location>
        <begin position="529"/>
        <end position="581"/>
    </location>
</feature>
<dbReference type="InterPro" id="IPR000014">
    <property type="entry name" value="PAS"/>
</dbReference>
<evidence type="ECO:0000256" key="7">
    <source>
        <dbReference type="ARBA" id="ARBA00023136"/>
    </source>
</evidence>
<evidence type="ECO:0000259" key="11">
    <source>
        <dbReference type="PROSITE" id="PS50112"/>
    </source>
</evidence>
<dbReference type="CDD" id="cd16922">
    <property type="entry name" value="HATPase_EvgS-ArcB-TorS-like"/>
    <property type="match status" value="1"/>
</dbReference>
<evidence type="ECO:0000256" key="5">
    <source>
        <dbReference type="ARBA" id="ARBA00022777"/>
    </source>
</evidence>
<feature type="transmembrane region" description="Helical" evidence="8">
    <location>
        <begin position="182"/>
        <end position="201"/>
    </location>
</feature>
<dbReference type="SUPFAM" id="SSF52172">
    <property type="entry name" value="CheY-like"/>
    <property type="match status" value="2"/>
</dbReference>
<dbReference type="InterPro" id="IPR036890">
    <property type="entry name" value="HATPase_C_sf"/>
</dbReference>
<proteinExistence type="predicted"/>
<feature type="domain" description="Histidine kinase" evidence="9">
    <location>
        <begin position="585"/>
        <end position="804"/>
    </location>
</feature>
<dbReference type="AlphaFoldDB" id="A0A0F9YFL7"/>
<dbReference type="PROSITE" id="PS50110">
    <property type="entry name" value="RESPONSE_REGULATORY"/>
    <property type="match status" value="2"/>
</dbReference>
<dbReference type="InterPro" id="IPR005467">
    <property type="entry name" value="His_kinase_dom"/>
</dbReference>
<dbReference type="NCBIfam" id="TIGR00229">
    <property type="entry name" value="sensory_box"/>
    <property type="match status" value="1"/>
</dbReference>
<feature type="transmembrane region" description="Helical" evidence="8">
    <location>
        <begin position="43"/>
        <end position="70"/>
    </location>
</feature>
<dbReference type="PANTHER" id="PTHR43047:SF72">
    <property type="entry name" value="OSMOSENSING HISTIDINE PROTEIN KINASE SLN1"/>
    <property type="match status" value="1"/>
</dbReference>
<sequence>MRNIERANWPSGLSFGAGCWLLVALLVLGVVGNMLQISVLFNVYFVFGSVAVMLAIAWLGTFPAILVGLASGLYTYIIWENPVTIVVFLLEAIVVSLLYQYKIKNLILSSLFFWIVIAAPIDYVFFNYLLNWSVELTHLVYLKQAVNGVLNAVIASAIVIICGLSNCAWLPTAAPLMKLRHILFCTLLTATLITGIPLILYQGHSMRQGQENFVEQTLSSIGSELLGRLGEPEAEQRLMYQIGRVRGSSDVSIGVVDGQGRVLSQVGSLASLTLSPEAELIPVTERVLMWLPGGLENSAVRFAQGQYVLRMPAQGLAGVDYIILETPSLPIVRAMEAYRTVLFIILAVVVGLGVFIAELLSRLITHPLMRLGRAGKNLSHAIANNETPYLPDSRIVEFQQLSNLLKVMSGELSSAFKHLKHTQSDLEHQVEQRTKALASSNDLLSSVLDAAADFAIIAIDTQGVVRLFNKGAENMLGYEAGNIVGQYTPMLFHDADEVEHFLTEIIEKQDCQLTAVDVLTHWSLLDKRDAKEWVYIASSGSRLPIKLIVTAIKNQQGAITGYLGIAEDISESKRIEQMKNEFIATVSHELRTPLTSISGALGMVSAGALGSVPDTVMRMVIIAHKNSQRLTHLINDLLDIEKIAAGKLAFDMQWQPLQRLLESAIEESRHYRHERQVTLKLDNPYEDLQVRVDGQRLQQVMANLLSNAVKFSPEGGDVHIFVEKRGYNIVVNVKDHGPGIPSSFKSQIFNKFAQVDASDSRAKGGTGLGLAITRELVQHMDGDVGFISEEGQGSCFWFSLPFHPSEPGGTLGGEQGLNGSVLIIEDDLSVVRVLQDILMQAGYQVDSALNGAMALEKLANHRYDAITVDIDLPDISGFNVIHSLREQRSTRHTPVLVVTGSVERGQVALEGHLEDIAWLTKPIQSAQLLGLLSEQIHLNKERLTLLHIEDDHDLHAVIRTMLNDHVDCEHAVSVAMARRFLSQHQYNAIILDIGLPDGEGWELLELIRQAQPSAKIIILSGQAISEADQHRVEAVFLKSRISPSQLLAAIQQRTQRTQMVVAR</sequence>
<dbReference type="SUPFAM" id="SSF55785">
    <property type="entry name" value="PYP-like sensor domain (PAS domain)"/>
    <property type="match status" value="1"/>
</dbReference>
<dbReference type="InterPro" id="IPR000700">
    <property type="entry name" value="PAS-assoc_C"/>
</dbReference>
<dbReference type="SMART" id="SM00091">
    <property type="entry name" value="PAS"/>
    <property type="match status" value="1"/>
</dbReference>
<dbReference type="InterPro" id="IPR004358">
    <property type="entry name" value="Sig_transdc_His_kin-like_C"/>
</dbReference>
<feature type="transmembrane region" description="Helical" evidence="8">
    <location>
        <begin position="12"/>
        <end position="31"/>
    </location>
</feature>
<dbReference type="InterPro" id="IPR001610">
    <property type="entry name" value="PAC"/>
</dbReference>
<dbReference type="Gene3D" id="3.30.565.10">
    <property type="entry name" value="Histidine kinase-like ATPase, C-terminal domain"/>
    <property type="match status" value="1"/>
</dbReference>
<dbReference type="InterPro" id="IPR003661">
    <property type="entry name" value="HisK_dim/P_dom"/>
</dbReference>
<dbReference type="Gene3D" id="1.10.287.130">
    <property type="match status" value="1"/>
</dbReference>
<dbReference type="FunFam" id="3.30.565.10:FF:000006">
    <property type="entry name" value="Sensor histidine kinase WalK"/>
    <property type="match status" value="1"/>
</dbReference>
<dbReference type="SMART" id="SM00388">
    <property type="entry name" value="HisKA"/>
    <property type="match status" value="1"/>
</dbReference>
<dbReference type="CDD" id="cd00156">
    <property type="entry name" value="REC"/>
    <property type="match status" value="2"/>
</dbReference>
<dbReference type="EC" id="2.7.13.3" evidence="2"/>
<dbReference type="GO" id="GO:0000155">
    <property type="term" value="F:phosphorelay sensor kinase activity"/>
    <property type="evidence" value="ECO:0007669"/>
    <property type="project" value="InterPro"/>
</dbReference>
<dbReference type="PROSITE" id="PS50113">
    <property type="entry name" value="PAC"/>
    <property type="match status" value="1"/>
</dbReference>
<dbReference type="CDD" id="cd00082">
    <property type="entry name" value="HisKA"/>
    <property type="match status" value="1"/>
</dbReference>
<feature type="transmembrane region" description="Helical" evidence="8">
    <location>
        <begin position="111"/>
        <end position="130"/>
    </location>
</feature>
<dbReference type="EMBL" id="LAZR01000027">
    <property type="protein sequence ID" value="KKO03254.1"/>
    <property type="molecule type" value="Genomic_DNA"/>
</dbReference>
<dbReference type="Gene3D" id="3.40.50.2300">
    <property type="match status" value="2"/>
</dbReference>
<evidence type="ECO:0000259" key="10">
    <source>
        <dbReference type="PROSITE" id="PS50110"/>
    </source>
</evidence>
<dbReference type="Pfam" id="PF02518">
    <property type="entry name" value="HATPase_c"/>
    <property type="match status" value="1"/>
</dbReference>
<dbReference type="GO" id="GO:0009927">
    <property type="term" value="F:histidine phosphotransfer kinase activity"/>
    <property type="evidence" value="ECO:0007669"/>
    <property type="project" value="TreeGrafter"/>
</dbReference>
<feature type="domain" description="Response regulatory" evidence="10">
    <location>
        <begin position="944"/>
        <end position="1054"/>
    </location>
</feature>
<keyword evidence="3" id="KW-0597">Phosphoprotein</keyword>
<dbReference type="SMART" id="SM00387">
    <property type="entry name" value="HATPase_c"/>
    <property type="match status" value="1"/>
</dbReference>
<feature type="transmembrane region" description="Helical" evidence="8">
    <location>
        <begin position="150"/>
        <end position="170"/>
    </location>
</feature>
<keyword evidence="4" id="KW-0808">Transferase</keyword>
<dbReference type="InterPro" id="IPR036097">
    <property type="entry name" value="HisK_dim/P_sf"/>
</dbReference>
<dbReference type="InterPro" id="IPR001789">
    <property type="entry name" value="Sig_transdc_resp-reg_receiver"/>
</dbReference>
<feature type="transmembrane region" description="Helical" evidence="8">
    <location>
        <begin position="76"/>
        <end position="99"/>
    </location>
</feature>
<comment type="caution">
    <text evidence="13">The sequence shown here is derived from an EMBL/GenBank/DDBJ whole genome shotgun (WGS) entry which is preliminary data.</text>
</comment>
<evidence type="ECO:0000259" key="12">
    <source>
        <dbReference type="PROSITE" id="PS50113"/>
    </source>
</evidence>
<dbReference type="PANTHER" id="PTHR43047">
    <property type="entry name" value="TWO-COMPONENT HISTIDINE PROTEIN KINASE"/>
    <property type="match status" value="1"/>
</dbReference>
<evidence type="ECO:0000256" key="4">
    <source>
        <dbReference type="ARBA" id="ARBA00022679"/>
    </source>
</evidence>
<evidence type="ECO:0000256" key="6">
    <source>
        <dbReference type="ARBA" id="ARBA00023012"/>
    </source>
</evidence>
<dbReference type="InterPro" id="IPR035965">
    <property type="entry name" value="PAS-like_dom_sf"/>
</dbReference>
<feature type="transmembrane region" description="Helical" evidence="8">
    <location>
        <begin position="337"/>
        <end position="360"/>
    </location>
</feature>
<evidence type="ECO:0000256" key="8">
    <source>
        <dbReference type="SAM" id="Phobius"/>
    </source>
</evidence>
<dbReference type="Gene3D" id="6.10.340.10">
    <property type="match status" value="1"/>
</dbReference>
<dbReference type="InterPro" id="IPR003594">
    <property type="entry name" value="HATPase_dom"/>
</dbReference>
<evidence type="ECO:0000256" key="3">
    <source>
        <dbReference type="ARBA" id="ARBA00022553"/>
    </source>
</evidence>
<dbReference type="CDD" id="cd00130">
    <property type="entry name" value="PAS"/>
    <property type="match status" value="1"/>
</dbReference>
<dbReference type="FunFam" id="1.10.287.130:FF:000001">
    <property type="entry name" value="Two-component sensor histidine kinase"/>
    <property type="match status" value="1"/>
</dbReference>
<dbReference type="SMART" id="SM00086">
    <property type="entry name" value="PAC"/>
    <property type="match status" value="1"/>
</dbReference>
<keyword evidence="8" id="KW-1133">Transmembrane helix</keyword>
<protein>
    <recommendedName>
        <fullName evidence="2">histidine kinase</fullName>
        <ecNumber evidence="2">2.7.13.3</ecNumber>
    </recommendedName>
</protein>
<organism evidence="13">
    <name type="scientific">marine sediment metagenome</name>
    <dbReference type="NCBI Taxonomy" id="412755"/>
    <lineage>
        <taxon>unclassified sequences</taxon>
        <taxon>metagenomes</taxon>
        <taxon>ecological metagenomes</taxon>
    </lineage>
</organism>
<keyword evidence="8" id="KW-0812">Transmembrane</keyword>
<dbReference type="SUPFAM" id="SSF47384">
    <property type="entry name" value="Homodimeric domain of signal transducing histidine kinase"/>
    <property type="match status" value="1"/>
</dbReference>
<name>A0A0F9YFL7_9ZZZZ</name>
<dbReference type="Pfam" id="PF00072">
    <property type="entry name" value="Response_reg"/>
    <property type="match status" value="2"/>
</dbReference>
<evidence type="ECO:0000256" key="2">
    <source>
        <dbReference type="ARBA" id="ARBA00012438"/>
    </source>
</evidence>
<keyword evidence="5" id="KW-0418">Kinase</keyword>
<dbReference type="SMART" id="SM00448">
    <property type="entry name" value="REC"/>
    <property type="match status" value="2"/>
</dbReference>
<accession>A0A0F9YFL7</accession>
<evidence type="ECO:0000256" key="1">
    <source>
        <dbReference type="ARBA" id="ARBA00000085"/>
    </source>
</evidence>
<evidence type="ECO:0000259" key="9">
    <source>
        <dbReference type="PROSITE" id="PS50109"/>
    </source>
</evidence>
<dbReference type="PROSITE" id="PS51257">
    <property type="entry name" value="PROKAR_LIPOPROTEIN"/>
    <property type="match status" value="1"/>
</dbReference>
<dbReference type="InterPro" id="IPR011006">
    <property type="entry name" value="CheY-like_superfamily"/>
</dbReference>
<feature type="domain" description="PAS" evidence="11">
    <location>
        <begin position="440"/>
        <end position="486"/>
    </location>
</feature>
<reference evidence="13" key="1">
    <citation type="journal article" date="2015" name="Nature">
        <title>Complex archaea that bridge the gap between prokaryotes and eukaryotes.</title>
        <authorList>
            <person name="Spang A."/>
            <person name="Saw J.H."/>
            <person name="Jorgensen S.L."/>
            <person name="Zaremba-Niedzwiedzka K."/>
            <person name="Martijn J."/>
            <person name="Lind A.E."/>
            <person name="van Eijk R."/>
            <person name="Schleper C."/>
            <person name="Guy L."/>
            <person name="Ettema T.J."/>
        </authorList>
    </citation>
    <scope>NUCLEOTIDE SEQUENCE</scope>
</reference>
<gene>
    <name evidence="13" type="ORF">LCGC14_0096670</name>
</gene>
<dbReference type="Pfam" id="PF00512">
    <property type="entry name" value="HisKA"/>
    <property type="match status" value="1"/>
</dbReference>
<keyword evidence="6" id="KW-0902">Two-component regulatory system</keyword>
<dbReference type="SUPFAM" id="SSF55874">
    <property type="entry name" value="ATPase domain of HSP90 chaperone/DNA topoisomerase II/histidine kinase"/>
    <property type="match status" value="1"/>
</dbReference>
<dbReference type="Gene3D" id="3.30.450.20">
    <property type="entry name" value="PAS domain"/>
    <property type="match status" value="1"/>
</dbReference>
<dbReference type="GO" id="GO:0005886">
    <property type="term" value="C:plasma membrane"/>
    <property type="evidence" value="ECO:0007669"/>
    <property type="project" value="TreeGrafter"/>
</dbReference>